<gene>
    <name evidence="1" type="ORF">J2R99_003325</name>
</gene>
<dbReference type="RefSeq" id="WP_307155488.1">
    <property type="nucleotide sequence ID" value="NZ_JAUSUK010000002.1"/>
</dbReference>
<reference evidence="1 2" key="1">
    <citation type="submission" date="2023-07" db="EMBL/GenBank/DDBJ databases">
        <title>Genomic Encyclopedia of Type Strains, Phase IV (KMG-IV): sequencing the most valuable type-strain genomes for metagenomic binning, comparative biology and taxonomic classification.</title>
        <authorList>
            <person name="Goeker M."/>
        </authorList>
    </citation>
    <scope>NUCLEOTIDE SEQUENCE [LARGE SCALE GENOMIC DNA]</scope>
    <source>
        <strain evidence="1 2">DSM 11549</strain>
    </source>
</reference>
<comment type="caution">
    <text evidence="1">The sequence shown here is derived from an EMBL/GenBank/DDBJ whole genome shotgun (WGS) entry which is preliminary data.</text>
</comment>
<evidence type="ECO:0000313" key="1">
    <source>
        <dbReference type="EMBL" id="MDQ0327456.1"/>
    </source>
</evidence>
<proteinExistence type="predicted"/>
<accession>A0ABU0CBZ3</accession>
<sequence>MNGSDGQHQQVELALSCVPAASAYIDDLYGALGQRAIPSGRIMSRQREEWLRPT</sequence>
<protein>
    <submittedName>
        <fullName evidence="1">Uncharacterized protein</fullName>
    </submittedName>
</protein>
<dbReference type="Proteomes" id="UP001230253">
    <property type="component" value="Unassembled WGS sequence"/>
</dbReference>
<keyword evidence="2" id="KW-1185">Reference proteome</keyword>
<organism evidence="1 2">
    <name type="scientific">Rhodopseudomonas julia</name>
    <dbReference type="NCBI Taxonomy" id="200617"/>
    <lineage>
        <taxon>Bacteria</taxon>
        <taxon>Pseudomonadati</taxon>
        <taxon>Pseudomonadota</taxon>
        <taxon>Alphaproteobacteria</taxon>
        <taxon>Hyphomicrobiales</taxon>
        <taxon>Nitrobacteraceae</taxon>
        <taxon>Rhodopseudomonas</taxon>
    </lineage>
</organism>
<name>A0ABU0CBZ3_9BRAD</name>
<dbReference type="EMBL" id="JAUSUK010000002">
    <property type="protein sequence ID" value="MDQ0327456.1"/>
    <property type="molecule type" value="Genomic_DNA"/>
</dbReference>
<evidence type="ECO:0000313" key="2">
    <source>
        <dbReference type="Proteomes" id="UP001230253"/>
    </source>
</evidence>